<reference evidence="4" key="1">
    <citation type="submission" date="2025-08" db="UniProtKB">
        <authorList>
            <consortium name="RefSeq"/>
        </authorList>
    </citation>
    <scope>IDENTIFICATION</scope>
</reference>
<feature type="region of interest" description="Disordered" evidence="2">
    <location>
        <begin position="203"/>
        <end position="227"/>
    </location>
</feature>
<dbReference type="PANTHER" id="PTHR46449">
    <property type="entry name" value="ZGC:158260"/>
    <property type="match status" value="1"/>
</dbReference>
<sequence>MAEQKYNLLISQCEKHTKIRQQPWYCERLNAKYKKKHLSTKSWAFVKEDLVNDGPTVDSDYNKTEPSEIQIITKSKKKLVSKTPKYFNKDDAVYSKSLARTYKNRERLKGLEKELLSHPLVFSSEIKESLSPELYEDLVNILDPTLKIKEDVELLSNTSENMPLSNKVSHHPVSSSNKVDVPTLIEPCSGYHEAIQSASNTISLKKLEDHPSRDHPSRDEKRVKNKKAQINQLSKMEIVTKDFCDWVHNLGGEANNISETKINELFASSCETKPSLSIPVQVIELTTVPSELCVGGQYPLSADTLDYDAQKPMSKHSPKKIKYGSWYLDPKIWYQEHKSNLSRQPFYGLNNVSTDVASEMKNEEMNQVLSSLHAVKVFREFIEKKGFRNPEFLKDVPVGNDDDAGHNVADSSK</sequence>
<name>A0ABM4D238_HYDVU</name>
<evidence type="ECO:0000313" key="4">
    <source>
        <dbReference type="RefSeq" id="XP_065668304.1"/>
    </source>
</evidence>
<dbReference type="Proteomes" id="UP001652625">
    <property type="component" value="Chromosome 12"/>
</dbReference>
<evidence type="ECO:0000256" key="2">
    <source>
        <dbReference type="SAM" id="MobiDB-lite"/>
    </source>
</evidence>
<dbReference type="RefSeq" id="XP_065668304.1">
    <property type="nucleotide sequence ID" value="XM_065812232.1"/>
</dbReference>
<protein>
    <submittedName>
        <fullName evidence="4">Protein FAM47E isoform X2</fullName>
    </submittedName>
</protein>
<gene>
    <name evidence="4" type="primary">LOC100206913</name>
</gene>
<dbReference type="GeneID" id="100206913"/>
<dbReference type="InterPro" id="IPR032743">
    <property type="entry name" value="FAM47"/>
</dbReference>
<organism evidence="3 4">
    <name type="scientific">Hydra vulgaris</name>
    <name type="common">Hydra</name>
    <name type="synonym">Hydra attenuata</name>
    <dbReference type="NCBI Taxonomy" id="6087"/>
    <lineage>
        <taxon>Eukaryota</taxon>
        <taxon>Metazoa</taxon>
        <taxon>Cnidaria</taxon>
        <taxon>Hydrozoa</taxon>
        <taxon>Hydroidolina</taxon>
        <taxon>Anthoathecata</taxon>
        <taxon>Aplanulata</taxon>
        <taxon>Hydridae</taxon>
        <taxon>Hydra</taxon>
    </lineage>
</organism>
<accession>A0ABM4D238</accession>
<proteinExistence type="inferred from homology"/>
<feature type="compositionally biased region" description="Basic and acidic residues" evidence="2">
    <location>
        <begin position="205"/>
        <end position="222"/>
    </location>
</feature>
<evidence type="ECO:0000313" key="3">
    <source>
        <dbReference type="Proteomes" id="UP001652625"/>
    </source>
</evidence>
<evidence type="ECO:0000256" key="1">
    <source>
        <dbReference type="ARBA" id="ARBA00005277"/>
    </source>
</evidence>
<dbReference type="PANTHER" id="PTHR46449:SF5">
    <property type="entry name" value="FAMILY WITH SEQUENCE SIMILARITY 47 MEMBER E"/>
    <property type="match status" value="1"/>
</dbReference>
<keyword evidence="3" id="KW-1185">Reference proteome</keyword>
<comment type="similarity">
    <text evidence="1">Belongs to the FAM47 family.</text>
</comment>